<dbReference type="Proteomes" id="UP000005238">
    <property type="component" value="Unassembled WGS sequence"/>
</dbReference>
<dbReference type="eggNOG" id="ENOG502T18C">
    <property type="taxonomic scope" value="Eukaryota"/>
</dbReference>
<keyword evidence="1" id="KW-1133">Transmembrane helix</keyword>
<accession>H3H2Z4</accession>
<dbReference type="EnsemblProtists" id="Phyra84812">
    <property type="protein sequence ID" value="Phyra84812"/>
    <property type="gene ID" value="Phyra84812"/>
</dbReference>
<keyword evidence="1" id="KW-0812">Transmembrane</keyword>
<dbReference type="HOGENOM" id="CLU_1829234_0_0_1"/>
<protein>
    <submittedName>
        <fullName evidence="2">Uncharacterized protein</fullName>
    </submittedName>
</protein>
<evidence type="ECO:0000313" key="3">
    <source>
        <dbReference type="Proteomes" id="UP000005238"/>
    </source>
</evidence>
<feature type="transmembrane region" description="Helical" evidence="1">
    <location>
        <begin position="39"/>
        <end position="58"/>
    </location>
</feature>
<organism evidence="2 3">
    <name type="scientific">Phytophthora ramorum</name>
    <name type="common">Sudden oak death agent</name>
    <dbReference type="NCBI Taxonomy" id="164328"/>
    <lineage>
        <taxon>Eukaryota</taxon>
        <taxon>Sar</taxon>
        <taxon>Stramenopiles</taxon>
        <taxon>Oomycota</taxon>
        <taxon>Peronosporomycetes</taxon>
        <taxon>Peronosporales</taxon>
        <taxon>Peronosporaceae</taxon>
        <taxon>Phytophthora</taxon>
    </lineage>
</organism>
<reference evidence="3" key="1">
    <citation type="journal article" date="2006" name="Science">
        <title>Phytophthora genome sequences uncover evolutionary origins and mechanisms of pathogenesis.</title>
        <authorList>
            <person name="Tyler B.M."/>
            <person name="Tripathy S."/>
            <person name="Zhang X."/>
            <person name="Dehal P."/>
            <person name="Jiang R.H."/>
            <person name="Aerts A."/>
            <person name="Arredondo F.D."/>
            <person name="Baxter L."/>
            <person name="Bensasson D."/>
            <person name="Beynon J.L."/>
            <person name="Chapman J."/>
            <person name="Damasceno C.M."/>
            <person name="Dorrance A.E."/>
            <person name="Dou D."/>
            <person name="Dickerman A.W."/>
            <person name="Dubchak I.L."/>
            <person name="Garbelotto M."/>
            <person name="Gijzen M."/>
            <person name="Gordon S.G."/>
            <person name="Govers F."/>
            <person name="Grunwald N.J."/>
            <person name="Huang W."/>
            <person name="Ivors K.L."/>
            <person name="Jones R.W."/>
            <person name="Kamoun S."/>
            <person name="Krampis K."/>
            <person name="Lamour K.H."/>
            <person name="Lee M.K."/>
            <person name="McDonald W.H."/>
            <person name="Medina M."/>
            <person name="Meijer H.J."/>
            <person name="Nordberg E.K."/>
            <person name="Maclean D.J."/>
            <person name="Ospina-Giraldo M.D."/>
            <person name="Morris P.F."/>
            <person name="Phuntumart V."/>
            <person name="Putnam N.H."/>
            <person name="Rash S."/>
            <person name="Rose J.K."/>
            <person name="Sakihama Y."/>
            <person name="Salamov A.A."/>
            <person name="Savidor A."/>
            <person name="Scheuring C.F."/>
            <person name="Smith B.M."/>
            <person name="Sobral B.W."/>
            <person name="Terry A."/>
            <person name="Torto-Alalibo T.A."/>
            <person name="Win J."/>
            <person name="Xu Z."/>
            <person name="Zhang H."/>
            <person name="Grigoriev I.V."/>
            <person name="Rokhsar D.S."/>
            <person name="Boore J.L."/>
        </authorList>
    </citation>
    <scope>NUCLEOTIDE SEQUENCE [LARGE SCALE GENOMIC DNA]</scope>
    <source>
        <strain evidence="3">Pr102</strain>
    </source>
</reference>
<proteinExistence type="predicted"/>
<feature type="transmembrane region" description="Helical" evidence="1">
    <location>
        <begin position="64"/>
        <end position="85"/>
    </location>
</feature>
<evidence type="ECO:0000256" key="1">
    <source>
        <dbReference type="SAM" id="Phobius"/>
    </source>
</evidence>
<dbReference type="AlphaFoldDB" id="H3H2Z4"/>
<dbReference type="EMBL" id="DS566122">
    <property type="status" value="NOT_ANNOTATED_CDS"/>
    <property type="molecule type" value="Genomic_DNA"/>
</dbReference>
<sequence length="135" mass="14843">MATMELTMDEAARAAQLGVKYIVEHVSLRKIIELSYEGGGVYPTLVGYALGSIAALFFARAVSWIFRFVPAALCLMLLLHTLHGLERKSLEWLLMIAAATGVCCTYVQLASLDLVRDHIASDKLSKSKAKLKKND</sequence>
<feature type="transmembrane region" description="Helical" evidence="1">
    <location>
        <begin position="92"/>
        <end position="109"/>
    </location>
</feature>
<dbReference type="InParanoid" id="H3H2Z4"/>
<dbReference type="RefSeq" id="XP_067745671.1">
    <property type="nucleotide sequence ID" value="XM_067891302.1"/>
</dbReference>
<name>H3H2Z4_PHYRM</name>
<reference evidence="2" key="2">
    <citation type="submission" date="2015-06" db="UniProtKB">
        <authorList>
            <consortium name="EnsemblProtists"/>
        </authorList>
    </citation>
    <scope>IDENTIFICATION</scope>
    <source>
        <strain evidence="2">Pr102</strain>
    </source>
</reference>
<dbReference type="GeneID" id="94227110"/>
<keyword evidence="3" id="KW-1185">Reference proteome</keyword>
<dbReference type="OMA" id="ATGVCCT"/>
<evidence type="ECO:0000313" key="2">
    <source>
        <dbReference type="EnsemblProtists" id="Phyra84812"/>
    </source>
</evidence>
<dbReference type="VEuPathDB" id="FungiDB:KRP22_5527"/>
<dbReference type="OrthoDB" id="115747at2759"/>
<dbReference type="VEuPathDB" id="FungiDB:KRP23_6145"/>
<keyword evidence="1" id="KW-0472">Membrane</keyword>